<dbReference type="OrthoDB" id="5484550at2"/>
<dbReference type="Gene3D" id="3.40.50.12780">
    <property type="entry name" value="N-terminal domain of ligase-like"/>
    <property type="match status" value="1"/>
</dbReference>
<gene>
    <name evidence="2" type="ORF">SAMN04488516_101142</name>
</gene>
<reference evidence="2 3" key="1">
    <citation type="submission" date="2016-10" db="EMBL/GenBank/DDBJ databases">
        <authorList>
            <person name="de Groot N.N."/>
        </authorList>
    </citation>
    <scope>NUCLEOTIDE SEQUENCE [LARGE SCALE GENOMIC DNA]</scope>
    <source>
        <strain evidence="2 3">DSM 15269</strain>
    </source>
</reference>
<dbReference type="EMBL" id="FNIN01000001">
    <property type="protein sequence ID" value="SDN23933.1"/>
    <property type="molecule type" value="Genomic_DNA"/>
</dbReference>
<dbReference type="InterPro" id="IPR042099">
    <property type="entry name" value="ANL_N_sf"/>
</dbReference>
<protein>
    <submittedName>
        <fullName evidence="2">Phenylacetate-CoA ligase</fullName>
    </submittedName>
</protein>
<evidence type="ECO:0000313" key="3">
    <source>
        <dbReference type="Proteomes" id="UP000199602"/>
    </source>
</evidence>
<name>A0A1G9ZTA5_9BACT</name>
<keyword evidence="2" id="KW-0436">Ligase</keyword>
<evidence type="ECO:0000259" key="1">
    <source>
        <dbReference type="Pfam" id="PF00501"/>
    </source>
</evidence>
<organism evidence="2 3">
    <name type="scientific">Desulfonauticus submarinus</name>
    <dbReference type="NCBI Taxonomy" id="206665"/>
    <lineage>
        <taxon>Bacteria</taxon>
        <taxon>Pseudomonadati</taxon>
        <taxon>Thermodesulfobacteriota</taxon>
        <taxon>Desulfovibrionia</taxon>
        <taxon>Desulfovibrionales</taxon>
        <taxon>Desulfonauticaceae</taxon>
        <taxon>Desulfonauticus</taxon>
    </lineage>
</organism>
<feature type="domain" description="AMP-dependent synthetase/ligase" evidence="1">
    <location>
        <begin position="141"/>
        <end position="276"/>
    </location>
</feature>
<dbReference type="Pfam" id="PF00501">
    <property type="entry name" value="AMP-binding"/>
    <property type="match status" value="1"/>
</dbReference>
<dbReference type="RefSeq" id="WP_143338897.1">
    <property type="nucleotide sequence ID" value="NZ_FNIN01000001.1"/>
</dbReference>
<dbReference type="SUPFAM" id="SSF56801">
    <property type="entry name" value="Acetyl-CoA synthetase-like"/>
    <property type="match status" value="1"/>
</dbReference>
<dbReference type="InterPro" id="IPR000873">
    <property type="entry name" value="AMP-dep_synth/lig_dom"/>
</dbReference>
<dbReference type="Proteomes" id="UP000199602">
    <property type="component" value="Unassembled WGS sequence"/>
</dbReference>
<dbReference type="STRING" id="206665.SAMN04488516_101142"/>
<dbReference type="PANTHER" id="PTHR43845">
    <property type="entry name" value="BLR5969 PROTEIN"/>
    <property type="match status" value="1"/>
</dbReference>
<accession>A0A1G9ZTA5</accession>
<keyword evidence="3" id="KW-1185">Reference proteome</keyword>
<proteinExistence type="predicted"/>
<dbReference type="AlphaFoldDB" id="A0A1G9ZTA5"/>
<dbReference type="PANTHER" id="PTHR43845:SF1">
    <property type="entry name" value="BLR5969 PROTEIN"/>
    <property type="match status" value="1"/>
</dbReference>
<evidence type="ECO:0000313" key="2">
    <source>
        <dbReference type="EMBL" id="SDN23933.1"/>
    </source>
</evidence>
<dbReference type="GO" id="GO:0016874">
    <property type="term" value="F:ligase activity"/>
    <property type="evidence" value="ECO:0007669"/>
    <property type="project" value="UniProtKB-KW"/>
</dbReference>
<dbReference type="Gene3D" id="3.30.300.30">
    <property type="match status" value="1"/>
</dbReference>
<sequence>MNKTFHDLETIPWEELREKKFRTLLKTVNLAKHKVKEFQNRISNLNISIETEQDFQNIPFLPKKKLIDIQEQHFSNLLATEIGELAHIYYSPGPLFDPEGNDPDYWGWAEAFYAMGFRPKDIVQMTFSYHLTPAGLMLEQPLRRIGCAIIPAGPGNTDIQIEIMTKLKVTGFVGMASYLKTIGEKALSKGLNLKNDFHLRVAFSAAEILTNSLRKEVENMFDITLRQGYGTADVGCIAYECEHANGMHLSTRCWVEICEPNTGKPLPPGEIGEVVVTPFSSVYPLIRLGTGDLSKLDFSPCPCGRTSPRLVGILGRTDNTVKVKGQFVYEHQVAEVIKAFPEIKSWELLITNPNKKDKLTLKIETNTDFNSTHLVSLFKEKIKLLTGVEIHSKSLSSKIVDQRKWA</sequence>
<dbReference type="InterPro" id="IPR045851">
    <property type="entry name" value="AMP-bd_C_sf"/>
</dbReference>